<comment type="similarity">
    <text evidence="1">Belongs to the N(4)/N(6)-methyltransferase family.</text>
</comment>
<evidence type="ECO:0000256" key="1">
    <source>
        <dbReference type="ARBA" id="ARBA00006594"/>
    </source>
</evidence>
<gene>
    <name evidence="5" type="ORF">ACFSHS_17830</name>
</gene>
<dbReference type="SUPFAM" id="SSF53335">
    <property type="entry name" value="S-adenosyl-L-methionine-dependent methyltransferases"/>
    <property type="match status" value="1"/>
</dbReference>
<dbReference type="Gene3D" id="3.40.50.150">
    <property type="entry name" value="Vaccinia Virus protein VP39"/>
    <property type="match status" value="1"/>
</dbReference>
<reference evidence="6" key="1">
    <citation type="journal article" date="2019" name="Int. J. Syst. Evol. Microbiol.">
        <title>The Global Catalogue of Microorganisms (GCM) 10K type strain sequencing project: providing services to taxonomists for standard genome sequencing and annotation.</title>
        <authorList>
            <consortium name="The Broad Institute Genomics Platform"/>
            <consortium name="The Broad Institute Genome Sequencing Center for Infectious Disease"/>
            <person name="Wu L."/>
            <person name="Ma J."/>
        </authorList>
    </citation>
    <scope>NUCLEOTIDE SEQUENCE [LARGE SCALE GENOMIC DNA]</scope>
    <source>
        <strain evidence="6">JCM 3338</strain>
    </source>
</reference>
<feature type="domain" description="DNA methylase N-4/N-6" evidence="4">
    <location>
        <begin position="160"/>
        <end position="476"/>
    </location>
</feature>
<keyword evidence="6" id="KW-1185">Reference proteome</keyword>
<dbReference type="Pfam" id="PF01555">
    <property type="entry name" value="N6_N4_Mtase"/>
    <property type="match status" value="1"/>
</dbReference>
<dbReference type="GO" id="GO:0008168">
    <property type="term" value="F:methyltransferase activity"/>
    <property type="evidence" value="ECO:0007669"/>
    <property type="project" value="UniProtKB-KW"/>
</dbReference>
<dbReference type="PANTHER" id="PTHR13370:SF16">
    <property type="entry name" value="SITE-SPECIFIC DNA-METHYLTRANSFERASE (ADENINE-SPECIFIC)"/>
    <property type="match status" value="1"/>
</dbReference>
<protein>
    <submittedName>
        <fullName evidence="5">Site-specific DNA-methyltransferase</fullName>
        <ecNumber evidence="5">2.1.1.-</ecNumber>
    </submittedName>
</protein>
<evidence type="ECO:0000259" key="4">
    <source>
        <dbReference type="Pfam" id="PF01555"/>
    </source>
</evidence>
<dbReference type="EC" id="2.1.1.-" evidence="5"/>
<accession>A0ABW4XDB7</accession>
<dbReference type="Proteomes" id="UP001597402">
    <property type="component" value="Unassembled WGS sequence"/>
</dbReference>
<proteinExistence type="inferred from homology"/>
<dbReference type="InterPro" id="IPR001091">
    <property type="entry name" value="RM_Methyltransferase"/>
</dbReference>
<keyword evidence="2 5" id="KW-0489">Methyltransferase</keyword>
<evidence type="ECO:0000313" key="6">
    <source>
        <dbReference type="Proteomes" id="UP001597402"/>
    </source>
</evidence>
<dbReference type="RefSeq" id="WP_376878948.1">
    <property type="nucleotide sequence ID" value="NZ_JBHUHP010000019.1"/>
</dbReference>
<dbReference type="PANTHER" id="PTHR13370">
    <property type="entry name" value="RNA METHYLASE-RELATED"/>
    <property type="match status" value="1"/>
</dbReference>
<keyword evidence="3 5" id="KW-0808">Transferase</keyword>
<evidence type="ECO:0000256" key="2">
    <source>
        <dbReference type="ARBA" id="ARBA00022603"/>
    </source>
</evidence>
<evidence type="ECO:0000256" key="3">
    <source>
        <dbReference type="ARBA" id="ARBA00022679"/>
    </source>
</evidence>
<dbReference type="InterPro" id="IPR002052">
    <property type="entry name" value="DNA_methylase_N6_adenine_CS"/>
</dbReference>
<organism evidence="5 6">
    <name type="scientific">Blastococcus deserti</name>
    <dbReference type="NCBI Taxonomy" id="2259033"/>
    <lineage>
        <taxon>Bacteria</taxon>
        <taxon>Bacillati</taxon>
        <taxon>Actinomycetota</taxon>
        <taxon>Actinomycetes</taxon>
        <taxon>Geodermatophilales</taxon>
        <taxon>Geodermatophilaceae</taxon>
        <taxon>Blastococcus</taxon>
    </lineage>
</organism>
<dbReference type="InterPro" id="IPR029063">
    <property type="entry name" value="SAM-dependent_MTases_sf"/>
</dbReference>
<dbReference type="PROSITE" id="PS00092">
    <property type="entry name" value="N6_MTASE"/>
    <property type="match status" value="1"/>
</dbReference>
<dbReference type="EMBL" id="JBHUHP010000019">
    <property type="protein sequence ID" value="MFD2093421.1"/>
    <property type="molecule type" value="Genomic_DNA"/>
</dbReference>
<dbReference type="InterPro" id="IPR002941">
    <property type="entry name" value="DNA_methylase_N4/N6"/>
</dbReference>
<evidence type="ECO:0000313" key="5">
    <source>
        <dbReference type="EMBL" id="MFD2093421.1"/>
    </source>
</evidence>
<sequence length="896" mass="99086">MVPKPNGPKTPTPVEAIEHLDTRVNLPTADAVEDFGTPELEAIRTVALARDASLDPQLIWKGKYPHGDPTAGTDLVVDAPPIYIQEKIDPRVLVENLRRTAAPGQSEPELSLFETFDGLDELDMIEYYQHQANWSNRMILGDSLQVMASLGDREALRGQVQMIYIDPPYGIKFGSNWQVSARSRDVKDGKLEDAAREAEQIKAFRDTWELGIHSYLSYLRDRLVAARELLTESGSCFVQIGDENVHLVRSLMDEVFGDQNFISLITFATTAGATNEFLPSVSNFILWYGKDHTRTRFNRVYAAKEAGGAGASKYGSVDASGRPYRLDNLTSQSQGRAKGEGAASWFPVHIDGRDFYPTMQSRWKTNEAGMARLLLAGRVARTRNTLSYVRYLDDFPAFAINNAWMDIGGVQSRADPKIYVVQTASRTIERCMLMCTNPGDLVLDPTCGSGTTAYVAEQWGRRWITIDTSRVALALARQRLMAAKFPYYFMADSVEGRAKEEQLSGKPLPPTEVTNDIRRGFVYERVQHITLKSIANNPDICEGMSQAEIDAAIKRHADFEVLYDKPYEDKSKVRVTGPFTVESLSPHRSLVFAGGPDDVEHRETVSEQTAAADASAPTFEQSILDNLAKAGIQNGKRKERIHFAGIEPYAGIYIQAIGERAAADGEEVAPSRVGVAIGPQYGTVSPTFIKSAAREAIRAGDVDLLCVLGFAFDAQATEVTESDGVTVEATDQGFASVAGERTVGRIRVLLVRMNVDLLMGEDLAKTGAGNLFTVFGEPDIELRSTDGGQVVIDLKGVDVFDPTTGEIRSDDTSQIALWMIDTNYNEESFFVRHCYFTGGNDPYKRLKAALKAEIEPDAWESLYRTESRPFDKPETGRIAVKVINDYGDEVMKVFEV</sequence>
<comment type="caution">
    <text evidence="5">The sequence shown here is derived from an EMBL/GenBank/DDBJ whole genome shotgun (WGS) entry which is preliminary data.</text>
</comment>
<name>A0ABW4XDB7_9ACTN</name>
<dbReference type="PRINTS" id="PR00508">
    <property type="entry name" value="S21N4MTFRASE"/>
</dbReference>
<dbReference type="GO" id="GO:0032259">
    <property type="term" value="P:methylation"/>
    <property type="evidence" value="ECO:0007669"/>
    <property type="project" value="UniProtKB-KW"/>
</dbReference>